<protein>
    <recommendedName>
        <fullName evidence="4">SAF domain-containing protein</fullName>
    </recommendedName>
</protein>
<dbReference type="CDD" id="cd11614">
    <property type="entry name" value="SAF_CpaB_FlgA_like"/>
    <property type="match status" value="1"/>
</dbReference>
<comment type="caution">
    <text evidence="2">The sequence shown here is derived from an EMBL/GenBank/DDBJ whole genome shotgun (WGS) entry which is preliminary data.</text>
</comment>
<evidence type="ECO:0000313" key="3">
    <source>
        <dbReference type="Proteomes" id="UP001597453"/>
    </source>
</evidence>
<name>A0ABW5RJT7_9MICO</name>
<evidence type="ECO:0000313" key="2">
    <source>
        <dbReference type="EMBL" id="MFD2675348.1"/>
    </source>
</evidence>
<proteinExistence type="predicted"/>
<organism evidence="2 3">
    <name type="scientific">Gulosibacter bifidus</name>
    <dbReference type="NCBI Taxonomy" id="272239"/>
    <lineage>
        <taxon>Bacteria</taxon>
        <taxon>Bacillati</taxon>
        <taxon>Actinomycetota</taxon>
        <taxon>Actinomycetes</taxon>
        <taxon>Micrococcales</taxon>
        <taxon>Microbacteriaceae</taxon>
        <taxon>Gulosibacter</taxon>
    </lineage>
</organism>
<feature type="region of interest" description="Disordered" evidence="1">
    <location>
        <begin position="168"/>
        <end position="200"/>
    </location>
</feature>
<dbReference type="EMBL" id="JBHUNF010000004">
    <property type="protein sequence ID" value="MFD2675348.1"/>
    <property type="molecule type" value="Genomic_DNA"/>
</dbReference>
<evidence type="ECO:0000256" key="1">
    <source>
        <dbReference type="SAM" id="MobiDB-lite"/>
    </source>
</evidence>
<dbReference type="Proteomes" id="UP001597453">
    <property type="component" value="Unassembled WGS sequence"/>
</dbReference>
<accession>A0ABW5RJT7</accession>
<sequence>MTTTVRVYVTDGAVAPGERIAPTQLREVEMNLSGGQTQYLRPDAHRDRSDLIATRPIGAGELVPLSALGEQDDSMAAVVLRIDGSVSATITTGSEVQVWAATPGERPGTFAAPEIIVANATVVRTVEQEDFVIRNDLEIEVLVPDTEVATVLAAMANDSKIQLVPVHAPVSETPNPPAPPAEQVGASQPDVPANAGTTTP</sequence>
<reference evidence="3" key="1">
    <citation type="journal article" date="2019" name="Int. J. Syst. Evol. Microbiol.">
        <title>The Global Catalogue of Microorganisms (GCM) 10K type strain sequencing project: providing services to taxonomists for standard genome sequencing and annotation.</title>
        <authorList>
            <consortium name="The Broad Institute Genomics Platform"/>
            <consortium name="The Broad Institute Genome Sequencing Center for Infectious Disease"/>
            <person name="Wu L."/>
            <person name="Ma J."/>
        </authorList>
    </citation>
    <scope>NUCLEOTIDE SEQUENCE [LARGE SCALE GENOMIC DNA]</scope>
    <source>
        <strain evidence="3">TISTR 1511</strain>
    </source>
</reference>
<gene>
    <name evidence="2" type="ORF">ACFSUQ_08595</name>
</gene>
<dbReference type="RefSeq" id="WP_159421452.1">
    <property type="nucleotide sequence ID" value="NZ_JBHUNF010000004.1"/>
</dbReference>
<evidence type="ECO:0008006" key="4">
    <source>
        <dbReference type="Google" id="ProtNLM"/>
    </source>
</evidence>
<keyword evidence="3" id="KW-1185">Reference proteome</keyword>